<dbReference type="InterPro" id="IPR013328">
    <property type="entry name" value="6PGD_dom2"/>
</dbReference>
<dbReference type="SUPFAM" id="SSF48179">
    <property type="entry name" value="6-phosphogluconate dehydrogenase C-terminal domain-like"/>
    <property type="match status" value="1"/>
</dbReference>
<feature type="active site" description="Proton acceptor" evidence="8">
    <location>
        <position position="192"/>
    </location>
</feature>
<feature type="binding site" evidence="8">
    <location>
        <position position="280"/>
    </location>
    <ligand>
        <name>NADPH</name>
        <dbReference type="ChEBI" id="CHEBI:57783"/>
    </ligand>
</feature>
<dbReference type="HAMAP" id="MF_00394">
    <property type="entry name" value="NAD_Glyc3P_dehydrog"/>
    <property type="match status" value="1"/>
</dbReference>
<gene>
    <name evidence="8" type="primary">gpsA</name>
    <name evidence="13" type="ORF">ACFYY5_18750</name>
</gene>
<evidence type="ECO:0000313" key="13">
    <source>
        <dbReference type="EMBL" id="MFF4024883.1"/>
    </source>
</evidence>
<dbReference type="NCBIfam" id="NF000942">
    <property type="entry name" value="PRK00094.1-4"/>
    <property type="match status" value="1"/>
</dbReference>
<dbReference type="NCBIfam" id="NF009098">
    <property type="entry name" value="PRK12439.1"/>
    <property type="match status" value="1"/>
</dbReference>
<keyword evidence="8" id="KW-0963">Cytoplasm</keyword>
<dbReference type="NCBIfam" id="NF000940">
    <property type="entry name" value="PRK00094.1-2"/>
    <property type="match status" value="1"/>
</dbReference>
<comment type="catalytic activity">
    <reaction evidence="8 10">
        <text>sn-glycerol 3-phosphate + NADP(+) = dihydroxyacetone phosphate + NADPH + H(+)</text>
        <dbReference type="Rhea" id="RHEA:11096"/>
        <dbReference type="ChEBI" id="CHEBI:15378"/>
        <dbReference type="ChEBI" id="CHEBI:57597"/>
        <dbReference type="ChEBI" id="CHEBI:57642"/>
        <dbReference type="ChEBI" id="CHEBI:57783"/>
        <dbReference type="ChEBI" id="CHEBI:58349"/>
        <dbReference type="EC" id="1.1.1.94"/>
    </reaction>
</comment>
<dbReference type="GO" id="GO:0047952">
    <property type="term" value="F:glycerol-3-phosphate dehydrogenase [NAD(P)+] activity"/>
    <property type="evidence" value="ECO:0007669"/>
    <property type="project" value="UniProtKB-EC"/>
</dbReference>
<evidence type="ECO:0000256" key="2">
    <source>
        <dbReference type="ARBA" id="ARBA00022516"/>
    </source>
</evidence>
<dbReference type="Proteomes" id="UP001602089">
    <property type="component" value="Unassembled WGS sequence"/>
</dbReference>
<evidence type="ECO:0000256" key="1">
    <source>
        <dbReference type="ARBA" id="ARBA00011009"/>
    </source>
</evidence>
<proteinExistence type="inferred from homology"/>
<comment type="subcellular location">
    <subcellularLocation>
        <location evidence="8">Cytoplasm</location>
    </subcellularLocation>
</comment>
<feature type="binding site" evidence="8">
    <location>
        <position position="109"/>
    </location>
    <ligand>
        <name>NADPH</name>
        <dbReference type="ChEBI" id="CHEBI:57783"/>
    </ligand>
</feature>
<feature type="domain" description="Glycerol-3-phosphate dehydrogenase NAD-dependent C-terminal" evidence="12">
    <location>
        <begin position="181"/>
        <end position="320"/>
    </location>
</feature>
<keyword evidence="8" id="KW-0521">NADP</keyword>
<dbReference type="PIRSF" id="PIRSF000114">
    <property type="entry name" value="Glycerol-3-P_dh"/>
    <property type="match status" value="1"/>
</dbReference>
<dbReference type="SUPFAM" id="SSF51735">
    <property type="entry name" value="NAD(P)-binding Rossmann-fold domains"/>
    <property type="match status" value="1"/>
</dbReference>
<keyword evidence="6 8" id="KW-0594">Phospholipid biosynthesis</keyword>
<dbReference type="InterPro" id="IPR036291">
    <property type="entry name" value="NAD(P)-bd_dom_sf"/>
</dbReference>
<dbReference type="PANTHER" id="PTHR11728:SF1">
    <property type="entry name" value="GLYCEROL-3-PHOSPHATE DEHYDROGENASE [NAD(+)] 2, CHLOROPLASTIC"/>
    <property type="match status" value="1"/>
</dbReference>
<dbReference type="PRINTS" id="PR00077">
    <property type="entry name" value="GPDHDRGNASE"/>
</dbReference>
<accession>A0ABW6TFI7</accession>
<comment type="similarity">
    <text evidence="1 8 9">Belongs to the NAD-dependent glycerol-3-phosphate dehydrogenase family.</text>
</comment>
<keyword evidence="8" id="KW-0547">Nucleotide-binding</keyword>
<feature type="binding site" evidence="8">
    <location>
        <position position="257"/>
    </location>
    <ligand>
        <name>sn-glycerol 3-phosphate</name>
        <dbReference type="ChEBI" id="CHEBI:57597"/>
    </ligand>
</feature>
<feature type="binding site" evidence="8">
    <location>
        <position position="192"/>
    </location>
    <ligand>
        <name>sn-glycerol 3-phosphate</name>
        <dbReference type="ChEBI" id="CHEBI:57597"/>
    </ligand>
</feature>
<keyword evidence="7 8" id="KW-1208">Phospholipid metabolism</keyword>
<comment type="catalytic activity">
    <reaction evidence="8">
        <text>sn-glycerol 3-phosphate + NAD(+) = dihydroxyacetone phosphate + NADH + H(+)</text>
        <dbReference type="Rhea" id="RHEA:11092"/>
        <dbReference type="ChEBI" id="CHEBI:15378"/>
        <dbReference type="ChEBI" id="CHEBI:57540"/>
        <dbReference type="ChEBI" id="CHEBI:57597"/>
        <dbReference type="ChEBI" id="CHEBI:57642"/>
        <dbReference type="ChEBI" id="CHEBI:57945"/>
        <dbReference type="EC" id="1.1.1.94"/>
    </reaction>
</comment>
<evidence type="ECO:0000256" key="10">
    <source>
        <dbReference type="RuleBase" id="RU000439"/>
    </source>
</evidence>
<dbReference type="Pfam" id="PF01210">
    <property type="entry name" value="NAD_Gly3P_dh_N"/>
    <property type="match status" value="1"/>
</dbReference>
<dbReference type="InterPro" id="IPR008927">
    <property type="entry name" value="6-PGluconate_DH-like_C_sf"/>
</dbReference>
<keyword evidence="5 8" id="KW-0443">Lipid metabolism</keyword>
<dbReference type="EC" id="1.1.1.94" evidence="8"/>
<dbReference type="Pfam" id="PF07479">
    <property type="entry name" value="NAD_Gly3P_dh_C"/>
    <property type="match status" value="1"/>
</dbReference>
<keyword evidence="2 8" id="KW-0444">Lipid biosynthesis</keyword>
<feature type="binding site" evidence="8">
    <location>
        <position position="16"/>
    </location>
    <ligand>
        <name>NADPH</name>
        <dbReference type="ChEBI" id="CHEBI:57783"/>
    </ligand>
</feature>
<feature type="binding site" evidence="8">
    <location>
        <position position="256"/>
    </location>
    <ligand>
        <name>sn-glycerol 3-phosphate</name>
        <dbReference type="ChEBI" id="CHEBI:57597"/>
    </ligand>
</feature>
<feature type="binding site" evidence="8">
    <location>
        <position position="109"/>
    </location>
    <ligand>
        <name>sn-glycerol 3-phosphate</name>
        <dbReference type="ChEBI" id="CHEBI:57597"/>
    </ligand>
</feature>
<feature type="binding site" evidence="8">
    <location>
        <position position="137"/>
    </location>
    <ligand>
        <name>sn-glycerol 3-phosphate</name>
        <dbReference type="ChEBI" id="CHEBI:57597"/>
    </ligand>
</feature>
<dbReference type="PROSITE" id="PS00957">
    <property type="entry name" value="NAD_G3PDH"/>
    <property type="match status" value="1"/>
</dbReference>
<feature type="domain" description="Glycerol-3-phosphate dehydrogenase NAD-dependent N-terminal" evidence="11">
    <location>
        <begin position="7"/>
        <end position="158"/>
    </location>
</feature>
<evidence type="ECO:0000313" key="14">
    <source>
        <dbReference type="Proteomes" id="UP001602089"/>
    </source>
</evidence>
<protein>
    <recommendedName>
        <fullName evidence="8">Glycerol-3-phosphate dehydrogenase [NAD(P)+]</fullName>
        <ecNumber evidence="8">1.1.1.94</ecNumber>
    </recommendedName>
    <alternativeName>
        <fullName evidence="8">NAD(P)(+)-dependent glycerol-3-phosphate dehydrogenase</fullName>
    </alternativeName>
    <alternativeName>
        <fullName evidence="8">NAD(P)H-dependent dihydroxyacetone-phosphate reductase</fullName>
    </alternativeName>
</protein>
<dbReference type="PANTHER" id="PTHR11728">
    <property type="entry name" value="GLYCEROL-3-PHOSPHATE DEHYDROGENASE"/>
    <property type="match status" value="1"/>
</dbReference>
<evidence type="ECO:0000256" key="3">
    <source>
        <dbReference type="ARBA" id="ARBA00023002"/>
    </source>
</evidence>
<feature type="binding site" evidence="8">
    <location>
        <position position="15"/>
    </location>
    <ligand>
        <name>NADPH</name>
        <dbReference type="ChEBI" id="CHEBI:57783"/>
    </ligand>
</feature>
<feature type="binding site" evidence="8">
    <location>
        <position position="282"/>
    </location>
    <ligand>
        <name>NADPH</name>
        <dbReference type="ChEBI" id="CHEBI:57783"/>
    </ligand>
</feature>
<keyword evidence="4 8" id="KW-0520">NAD</keyword>
<feature type="binding site" evidence="8">
    <location>
        <position position="255"/>
    </location>
    <ligand>
        <name>sn-glycerol 3-phosphate</name>
        <dbReference type="ChEBI" id="CHEBI:57597"/>
    </ligand>
</feature>
<dbReference type="InterPro" id="IPR011128">
    <property type="entry name" value="G3P_DH_NAD-dep_N"/>
</dbReference>
<dbReference type="Gene3D" id="3.40.50.720">
    <property type="entry name" value="NAD(P)-binding Rossmann-like Domain"/>
    <property type="match status" value="1"/>
</dbReference>
<feature type="binding site" evidence="8">
    <location>
        <position position="52"/>
    </location>
    <ligand>
        <name>NADPH</name>
        <dbReference type="ChEBI" id="CHEBI:57783"/>
    </ligand>
</feature>
<dbReference type="EMBL" id="JBIATK010000005">
    <property type="protein sequence ID" value="MFF4024883.1"/>
    <property type="molecule type" value="Genomic_DNA"/>
</dbReference>
<organism evidence="13 14">
    <name type="scientific">Nocardia elegans</name>
    <dbReference type="NCBI Taxonomy" id="300029"/>
    <lineage>
        <taxon>Bacteria</taxon>
        <taxon>Bacillati</taxon>
        <taxon>Actinomycetota</taxon>
        <taxon>Actinomycetes</taxon>
        <taxon>Mycobacteriales</taxon>
        <taxon>Nocardiaceae</taxon>
        <taxon>Nocardia</taxon>
    </lineage>
</organism>
<evidence type="ECO:0000256" key="4">
    <source>
        <dbReference type="ARBA" id="ARBA00023027"/>
    </source>
</evidence>
<keyword evidence="3 8" id="KW-0560">Oxidoreductase</keyword>
<comment type="caution">
    <text evidence="8">Lacks conserved residue(s) required for the propagation of feature annotation.</text>
</comment>
<evidence type="ECO:0000256" key="8">
    <source>
        <dbReference type="HAMAP-Rule" id="MF_00394"/>
    </source>
</evidence>
<evidence type="ECO:0000256" key="6">
    <source>
        <dbReference type="ARBA" id="ARBA00023209"/>
    </source>
</evidence>
<comment type="function">
    <text evidence="8">Catalyzes the reduction of the glycolytic intermediate dihydroxyacetone phosphate (DHAP) to sn-glycerol 3-phosphate (G3P), the key precursor for phospholipid synthesis.</text>
</comment>
<feature type="binding site" evidence="8">
    <location>
        <position position="35"/>
    </location>
    <ligand>
        <name>NADPH</name>
        <dbReference type="ChEBI" id="CHEBI:57783"/>
    </ligand>
</feature>
<feature type="binding site" evidence="8">
    <location>
        <position position="141"/>
    </location>
    <ligand>
        <name>NADPH</name>
        <dbReference type="ChEBI" id="CHEBI:57783"/>
    </ligand>
</feature>
<comment type="caution">
    <text evidence="13">The sequence shown here is derived from an EMBL/GenBank/DDBJ whole genome shotgun (WGS) entry which is preliminary data.</text>
</comment>
<dbReference type="Gene3D" id="1.10.1040.10">
    <property type="entry name" value="N-(1-d-carboxylethyl)-l-norvaline Dehydrogenase, domain 2"/>
    <property type="match status" value="1"/>
</dbReference>
<evidence type="ECO:0000256" key="9">
    <source>
        <dbReference type="RuleBase" id="RU000437"/>
    </source>
</evidence>
<keyword evidence="14" id="KW-1185">Reference proteome</keyword>
<comment type="pathway">
    <text evidence="8">Membrane lipid metabolism; glycerophospholipid metabolism.</text>
</comment>
<evidence type="ECO:0000259" key="12">
    <source>
        <dbReference type="Pfam" id="PF07479"/>
    </source>
</evidence>
<feature type="binding site" evidence="8">
    <location>
        <position position="256"/>
    </location>
    <ligand>
        <name>NADPH</name>
        <dbReference type="ChEBI" id="CHEBI:57783"/>
    </ligand>
</feature>
<dbReference type="InterPro" id="IPR006109">
    <property type="entry name" value="G3P_DH_NAD-dep_C"/>
</dbReference>
<reference evidence="13 14" key="1">
    <citation type="submission" date="2024-10" db="EMBL/GenBank/DDBJ databases">
        <title>The Natural Products Discovery Center: Release of the First 8490 Sequenced Strains for Exploring Actinobacteria Biosynthetic Diversity.</title>
        <authorList>
            <person name="Kalkreuter E."/>
            <person name="Kautsar S.A."/>
            <person name="Yang D."/>
            <person name="Bader C.D."/>
            <person name="Teijaro C.N."/>
            <person name="Fluegel L."/>
            <person name="Davis C.M."/>
            <person name="Simpson J.R."/>
            <person name="Lauterbach L."/>
            <person name="Steele A.D."/>
            <person name="Gui C."/>
            <person name="Meng S."/>
            <person name="Li G."/>
            <person name="Viehrig K."/>
            <person name="Ye F."/>
            <person name="Su P."/>
            <person name="Kiefer A.F."/>
            <person name="Nichols A."/>
            <person name="Cepeda A.J."/>
            <person name="Yan W."/>
            <person name="Fan B."/>
            <person name="Jiang Y."/>
            <person name="Adhikari A."/>
            <person name="Zheng C.-J."/>
            <person name="Schuster L."/>
            <person name="Cowan T.M."/>
            <person name="Smanski M.J."/>
            <person name="Chevrette M.G."/>
            <person name="De Carvalho L.P.S."/>
            <person name="Shen B."/>
        </authorList>
    </citation>
    <scope>NUCLEOTIDE SEQUENCE [LARGE SCALE GENOMIC DNA]</scope>
    <source>
        <strain evidence="13 14">NPDC001867</strain>
    </source>
</reference>
<evidence type="ECO:0000259" key="11">
    <source>
        <dbReference type="Pfam" id="PF01210"/>
    </source>
</evidence>
<evidence type="ECO:0000256" key="7">
    <source>
        <dbReference type="ARBA" id="ARBA00023264"/>
    </source>
</evidence>
<evidence type="ECO:0000256" key="5">
    <source>
        <dbReference type="ARBA" id="ARBA00023098"/>
    </source>
</evidence>
<dbReference type="RefSeq" id="WP_063027089.1">
    <property type="nucleotide sequence ID" value="NZ_JBIATK010000005.1"/>
</dbReference>
<name>A0ABW6TFI7_9NOCA</name>
<sequence length="338" mass="35011">MTAPRPSIAVLGAGSWATAVASIVARNAPTVMWARSPEVAAEINHQSRNTRYTGDRLLPPNLRATPHLAEAVAEANMVVVGIPARGFRAVLAEAAAFIRPRTPIVSLVKGLEQGSDLRMTEIVAELLPGCPAGVLAGPNIAQEIVEGYAAAATLAMPDLGLACRLAEVFRTSRYRVYSSTDVVGVELCGALKNVFAIAAGMADGAGAGYNTKAMVITRSLREMATLGSALGGEPATFNGLAGNGDLIVTCMSPLSRNRRLGEALGRGLAIAEALATIPQVAEGAGAVGVVKRLADQQGVEAPTVREVDAVVNRGARATDAYRGLLRDAPGHETHGHAW</sequence>
<dbReference type="InterPro" id="IPR006168">
    <property type="entry name" value="G3P_DH_NAD-dep"/>
</dbReference>
<feature type="binding site" evidence="8">
    <location>
        <position position="245"/>
    </location>
    <ligand>
        <name>sn-glycerol 3-phosphate</name>
        <dbReference type="ChEBI" id="CHEBI:57597"/>
    </ligand>
</feature>